<sequence length="61" mass="7314">MCDVDNFMIVRDNKLMGVLYLWSRIGESMVDLPSRTKHRYTSSSWTQCRRIFAQYNRIPLL</sequence>
<dbReference type="Proteomes" id="UP001163321">
    <property type="component" value="Chromosome 1"/>
</dbReference>
<organism evidence="1 2">
    <name type="scientific">Peronosclerospora sorghi</name>
    <dbReference type="NCBI Taxonomy" id="230839"/>
    <lineage>
        <taxon>Eukaryota</taxon>
        <taxon>Sar</taxon>
        <taxon>Stramenopiles</taxon>
        <taxon>Oomycota</taxon>
        <taxon>Peronosporomycetes</taxon>
        <taxon>Peronosporales</taxon>
        <taxon>Peronosporaceae</taxon>
        <taxon>Peronosclerospora</taxon>
    </lineage>
</organism>
<dbReference type="EMBL" id="CM047580">
    <property type="protein sequence ID" value="KAI9923178.1"/>
    <property type="molecule type" value="Genomic_DNA"/>
</dbReference>
<protein>
    <submittedName>
        <fullName evidence="1">Uncharacterized protein</fullName>
    </submittedName>
</protein>
<gene>
    <name evidence="1" type="ORF">PsorP6_000727</name>
</gene>
<proteinExistence type="predicted"/>
<evidence type="ECO:0000313" key="2">
    <source>
        <dbReference type="Proteomes" id="UP001163321"/>
    </source>
</evidence>
<reference evidence="1 2" key="1">
    <citation type="journal article" date="2022" name="bioRxiv">
        <title>The genome of the oomycete Peronosclerospora sorghi, a cosmopolitan pathogen of maize and sorghum, is inflated with dispersed pseudogenes.</title>
        <authorList>
            <person name="Fletcher K."/>
            <person name="Martin F."/>
            <person name="Isakeit T."/>
            <person name="Cavanaugh K."/>
            <person name="Magill C."/>
            <person name="Michelmore R."/>
        </authorList>
    </citation>
    <scope>NUCLEOTIDE SEQUENCE [LARGE SCALE GENOMIC DNA]</scope>
    <source>
        <strain evidence="1">P6</strain>
    </source>
</reference>
<keyword evidence="2" id="KW-1185">Reference proteome</keyword>
<accession>A0ACC0WZ79</accession>
<comment type="caution">
    <text evidence="1">The sequence shown here is derived from an EMBL/GenBank/DDBJ whole genome shotgun (WGS) entry which is preliminary data.</text>
</comment>
<evidence type="ECO:0000313" key="1">
    <source>
        <dbReference type="EMBL" id="KAI9923178.1"/>
    </source>
</evidence>
<name>A0ACC0WZ79_9STRA</name>